<dbReference type="EMBL" id="MLFT02000009">
    <property type="protein sequence ID" value="PHT38263.1"/>
    <property type="molecule type" value="Genomic_DNA"/>
</dbReference>
<proteinExistence type="predicted"/>
<keyword evidence="4" id="KW-1185">Reference proteome</keyword>
<feature type="domain" description="Retrovirus-related Pol polyprotein from transposon TNT 1-94-like beta-barrel" evidence="2">
    <location>
        <begin position="88"/>
        <end position="154"/>
    </location>
</feature>
<organism evidence="3 4">
    <name type="scientific">Capsicum baccatum</name>
    <name type="common">Peruvian pepper</name>
    <dbReference type="NCBI Taxonomy" id="33114"/>
    <lineage>
        <taxon>Eukaryota</taxon>
        <taxon>Viridiplantae</taxon>
        <taxon>Streptophyta</taxon>
        <taxon>Embryophyta</taxon>
        <taxon>Tracheophyta</taxon>
        <taxon>Spermatophyta</taxon>
        <taxon>Magnoliopsida</taxon>
        <taxon>eudicotyledons</taxon>
        <taxon>Gunneridae</taxon>
        <taxon>Pentapetalae</taxon>
        <taxon>asterids</taxon>
        <taxon>lamiids</taxon>
        <taxon>Solanales</taxon>
        <taxon>Solanaceae</taxon>
        <taxon>Solanoideae</taxon>
        <taxon>Capsiceae</taxon>
        <taxon>Capsicum</taxon>
    </lineage>
</organism>
<dbReference type="PANTHER" id="PTHR47592:SF24">
    <property type="entry name" value="BNACNNG30200D PROTEIN"/>
    <property type="match status" value="1"/>
</dbReference>
<protein>
    <recommendedName>
        <fullName evidence="2">Retrovirus-related Pol polyprotein from transposon TNT 1-94-like beta-barrel domain-containing protein</fullName>
    </recommendedName>
</protein>
<feature type="compositionally biased region" description="Basic residues" evidence="1">
    <location>
        <begin position="14"/>
        <end position="43"/>
    </location>
</feature>
<name>A0A2G2VZ97_CAPBA</name>
<feature type="region of interest" description="Disordered" evidence="1">
    <location>
        <begin position="1"/>
        <end position="44"/>
    </location>
</feature>
<dbReference type="OrthoDB" id="2596766at2759"/>
<reference evidence="4" key="2">
    <citation type="journal article" date="2017" name="J. Anim. Genet.">
        <title>Multiple reference genome sequences of hot pepper reveal the massive evolution of plant disease resistance genes by retroduplication.</title>
        <authorList>
            <person name="Kim S."/>
            <person name="Park J."/>
            <person name="Yeom S.-I."/>
            <person name="Kim Y.-M."/>
            <person name="Seo E."/>
            <person name="Kim K.-T."/>
            <person name="Kim M.-S."/>
            <person name="Lee J.M."/>
            <person name="Cheong K."/>
            <person name="Shin H.-S."/>
            <person name="Kim S.-B."/>
            <person name="Han K."/>
            <person name="Lee J."/>
            <person name="Park M."/>
            <person name="Lee H.-A."/>
            <person name="Lee H.-Y."/>
            <person name="Lee Y."/>
            <person name="Oh S."/>
            <person name="Lee J.H."/>
            <person name="Choi E."/>
            <person name="Choi E."/>
            <person name="Lee S.E."/>
            <person name="Jeon J."/>
            <person name="Kim H."/>
            <person name="Choi G."/>
            <person name="Song H."/>
            <person name="Lee J."/>
            <person name="Lee S.-C."/>
            <person name="Kwon J.-K."/>
            <person name="Lee H.-Y."/>
            <person name="Koo N."/>
            <person name="Hong Y."/>
            <person name="Kim R.W."/>
            <person name="Kang W.-H."/>
            <person name="Huh J.H."/>
            <person name="Kang B.-C."/>
            <person name="Yang T.-J."/>
            <person name="Lee Y.-H."/>
            <person name="Bennetzen J.L."/>
            <person name="Choi D."/>
        </authorList>
    </citation>
    <scope>NUCLEOTIDE SEQUENCE [LARGE SCALE GENOMIC DNA]</scope>
    <source>
        <strain evidence="4">cv. PBC81</strain>
    </source>
</reference>
<dbReference type="Proteomes" id="UP000224567">
    <property type="component" value="Unassembled WGS sequence"/>
</dbReference>
<dbReference type="InterPro" id="IPR054722">
    <property type="entry name" value="PolX-like_BBD"/>
</dbReference>
<reference evidence="3 4" key="1">
    <citation type="journal article" date="2017" name="Genome Biol.">
        <title>New reference genome sequences of hot pepper reveal the massive evolution of plant disease-resistance genes by retroduplication.</title>
        <authorList>
            <person name="Kim S."/>
            <person name="Park J."/>
            <person name="Yeom S.I."/>
            <person name="Kim Y.M."/>
            <person name="Seo E."/>
            <person name="Kim K.T."/>
            <person name="Kim M.S."/>
            <person name="Lee J.M."/>
            <person name="Cheong K."/>
            <person name="Shin H.S."/>
            <person name="Kim S.B."/>
            <person name="Han K."/>
            <person name="Lee J."/>
            <person name="Park M."/>
            <person name="Lee H.A."/>
            <person name="Lee H.Y."/>
            <person name="Lee Y."/>
            <person name="Oh S."/>
            <person name="Lee J.H."/>
            <person name="Choi E."/>
            <person name="Choi E."/>
            <person name="Lee S.E."/>
            <person name="Jeon J."/>
            <person name="Kim H."/>
            <person name="Choi G."/>
            <person name="Song H."/>
            <person name="Lee J."/>
            <person name="Lee S.C."/>
            <person name="Kwon J.K."/>
            <person name="Lee H.Y."/>
            <person name="Koo N."/>
            <person name="Hong Y."/>
            <person name="Kim R.W."/>
            <person name="Kang W.H."/>
            <person name="Huh J.H."/>
            <person name="Kang B.C."/>
            <person name="Yang T.J."/>
            <person name="Lee Y.H."/>
            <person name="Bennetzen J.L."/>
            <person name="Choi D."/>
        </authorList>
    </citation>
    <scope>NUCLEOTIDE SEQUENCE [LARGE SCALE GENOMIC DNA]</scope>
    <source>
        <strain evidence="4">cv. PBC81</strain>
    </source>
</reference>
<comment type="caution">
    <text evidence="3">The sequence shown here is derived from an EMBL/GenBank/DDBJ whole genome shotgun (WGS) entry which is preliminary data.</text>
</comment>
<evidence type="ECO:0000313" key="4">
    <source>
        <dbReference type="Proteomes" id="UP000224567"/>
    </source>
</evidence>
<accession>A0A2G2VZ97</accession>
<evidence type="ECO:0000256" key="1">
    <source>
        <dbReference type="SAM" id="MobiDB-lite"/>
    </source>
</evidence>
<gene>
    <name evidence="3" type="ORF">CQW23_21836</name>
</gene>
<dbReference type="PANTHER" id="PTHR47592">
    <property type="entry name" value="PBF68 PROTEIN"/>
    <property type="match status" value="1"/>
</dbReference>
<evidence type="ECO:0000313" key="3">
    <source>
        <dbReference type="EMBL" id="PHT38263.1"/>
    </source>
</evidence>
<dbReference type="Pfam" id="PF22936">
    <property type="entry name" value="Pol_BBD"/>
    <property type="match status" value="1"/>
</dbReference>
<sequence length="154" mass="17387">MSGANTIEHDQNYSKKRKKAENKINQPKKKFKGKCFNRGKIGHKSTDYCASYKGKKKDQANLAESKKEIDDLCSMLSECKLVENPRKWWMDSGATLHVCANKELFSAFSLAQVEEKIYMANYATAKVGGIGKVRLKITSDKVLTLNNVLYVSEL</sequence>
<dbReference type="AlphaFoldDB" id="A0A2G2VZ97"/>
<evidence type="ECO:0000259" key="2">
    <source>
        <dbReference type="Pfam" id="PF22936"/>
    </source>
</evidence>